<evidence type="ECO:0000256" key="2">
    <source>
        <dbReference type="ARBA" id="ARBA00009045"/>
    </source>
</evidence>
<sequence>MFRHFSRKSNIVINRRFVSTSRPLCRPPRHVSTQSITPQTTITVPLNKIPSPPPPPKHWRPQSSFPHVRYTGPIAYGIALTAGTFITAGVIFDKNQQTLWDRFRQHSRQWSFFGTADEESILSGLWREKRDLLIEKRQRLLEGLARRLDNMSLPRDVKQAIWIVGEKLATMSEAEKTLAGLIAINTVVFACWQIPRLAPFMSKWFLHLPGSRQNITLLTSCFSHQEFFHFALNMVGLWSFGKVVHDTLGREQFVAMYLSAGIGANVVSHACSLALRNSRPLLPSLGASGAIYGLVASTAVLYPNSSISLIFLPMIPIKLGYALPALMSFDLAGIVFKWRMFDHYAHLAGAGLGLGYMYYGERHIWEPLIRKIHHIRENFRGNERGRGGEGGTFMWTEPRQPVDTITSKWTGWFNK</sequence>
<dbReference type="InterPro" id="IPR022764">
    <property type="entry name" value="Peptidase_S54_rhomboid_dom"/>
</dbReference>
<feature type="transmembrane region" description="Helical" evidence="7">
    <location>
        <begin position="177"/>
        <end position="195"/>
    </location>
</feature>
<keyword evidence="4" id="KW-0378">Hydrolase</keyword>
<evidence type="ECO:0000313" key="9">
    <source>
        <dbReference type="EMBL" id="KAK4514868.1"/>
    </source>
</evidence>
<evidence type="ECO:0000256" key="1">
    <source>
        <dbReference type="ARBA" id="ARBA00004141"/>
    </source>
</evidence>
<evidence type="ECO:0000256" key="5">
    <source>
        <dbReference type="ARBA" id="ARBA00022989"/>
    </source>
</evidence>
<dbReference type="GO" id="GO:0006465">
    <property type="term" value="P:signal peptide processing"/>
    <property type="evidence" value="ECO:0007669"/>
    <property type="project" value="TreeGrafter"/>
</dbReference>
<protein>
    <recommendedName>
        <fullName evidence="8">Peptidase S54 rhomboid domain-containing protein</fullName>
    </recommendedName>
</protein>
<evidence type="ECO:0000256" key="3">
    <source>
        <dbReference type="ARBA" id="ARBA00022692"/>
    </source>
</evidence>
<evidence type="ECO:0000256" key="7">
    <source>
        <dbReference type="SAM" id="Phobius"/>
    </source>
</evidence>
<proteinExistence type="inferred from homology"/>
<keyword evidence="6 7" id="KW-0472">Membrane</keyword>
<keyword evidence="10" id="KW-1185">Reference proteome</keyword>
<feature type="domain" description="Peptidase S54 rhomboid" evidence="8">
    <location>
        <begin position="213"/>
        <end position="359"/>
    </location>
</feature>
<evidence type="ECO:0000313" key="10">
    <source>
        <dbReference type="Proteomes" id="UP001304243"/>
    </source>
</evidence>
<feature type="transmembrane region" description="Helical" evidence="7">
    <location>
        <begin position="290"/>
        <end position="312"/>
    </location>
</feature>
<dbReference type="PANTHER" id="PTHR43731:SF14">
    <property type="entry name" value="PRESENILIN-ASSOCIATED RHOMBOID-LIKE PROTEIN, MITOCHONDRIAL"/>
    <property type="match status" value="1"/>
</dbReference>
<keyword evidence="3 7" id="KW-0812">Transmembrane</keyword>
<dbReference type="GeneID" id="89946175"/>
<comment type="similarity">
    <text evidence="2">Belongs to the peptidase S54 family.</text>
</comment>
<keyword evidence="5 7" id="KW-1133">Transmembrane helix</keyword>
<dbReference type="InterPro" id="IPR035952">
    <property type="entry name" value="Rhomboid-like_sf"/>
</dbReference>
<dbReference type="AlphaFoldDB" id="A0AAN7HZG9"/>
<evidence type="ECO:0000259" key="8">
    <source>
        <dbReference type="Pfam" id="PF01694"/>
    </source>
</evidence>
<evidence type="ECO:0000256" key="6">
    <source>
        <dbReference type="ARBA" id="ARBA00023136"/>
    </source>
</evidence>
<dbReference type="GO" id="GO:0004252">
    <property type="term" value="F:serine-type endopeptidase activity"/>
    <property type="evidence" value="ECO:0007669"/>
    <property type="project" value="InterPro"/>
</dbReference>
<organism evidence="9 10">
    <name type="scientific">Mucor velutinosus</name>
    <dbReference type="NCBI Taxonomy" id="708070"/>
    <lineage>
        <taxon>Eukaryota</taxon>
        <taxon>Fungi</taxon>
        <taxon>Fungi incertae sedis</taxon>
        <taxon>Mucoromycota</taxon>
        <taxon>Mucoromycotina</taxon>
        <taxon>Mucoromycetes</taxon>
        <taxon>Mucorales</taxon>
        <taxon>Mucorineae</taxon>
        <taxon>Mucoraceae</taxon>
        <taxon>Mucor</taxon>
    </lineage>
</organism>
<reference evidence="9 10" key="1">
    <citation type="submission" date="2022-11" db="EMBL/GenBank/DDBJ databases">
        <title>Mucor velutinosus strain NIH1002 WGS.</title>
        <authorList>
            <person name="Subramanian P."/>
            <person name="Mullikin J.C."/>
            <person name="Segre J.A."/>
            <person name="Zelazny A.M."/>
        </authorList>
    </citation>
    <scope>NUCLEOTIDE SEQUENCE [LARGE SCALE GENOMIC DNA]</scope>
    <source>
        <strain evidence="9 10">NIH1002</strain>
    </source>
</reference>
<dbReference type="InterPro" id="IPR050925">
    <property type="entry name" value="Rhomboid_protease_S54"/>
</dbReference>
<dbReference type="GO" id="GO:0016020">
    <property type="term" value="C:membrane"/>
    <property type="evidence" value="ECO:0007669"/>
    <property type="project" value="UniProtKB-SubCell"/>
</dbReference>
<dbReference type="SUPFAM" id="SSF144091">
    <property type="entry name" value="Rhomboid-like"/>
    <property type="match status" value="1"/>
</dbReference>
<accession>A0AAN7HZG9</accession>
<comment type="subcellular location">
    <subcellularLocation>
        <location evidence="1">Membrane</location>
        <topology evidence="1">Multi-pass membrane protein</topology>
    </subcellularLocation>
</comment>
<dbReference type="Proteomes" id="UP001304243">
    <property type="component" value="Unassembled WGS sequence"/>
</dbReference>
<evidence type="ECO:0000256" key="4">
    <source>
        <dbReference type="ARBA" id="ARBA00022801"/>
    </source>
</evidence>
<name>A0AAN7HZG9_9FUNG</name>
<dbReference type="PANTHER" id="PTHR43731">
    <property type="entry name" value="RHOMBOID PROTEASE"/>
    <property type="match status" value="1"/>
</dbReference>
<dbReference type="Gene3D" id="1.20.1540.10">
    <property type="entry name" value="Rhomboid-like"/>
    <property type="match status" value="1"/>
</dbReference>
<dbReference type="EMBL" id="JASEJX010000015">
    <property type="protein sequence ID" value="KAK4514868.1"/>
    <property type="molecule type" value="Genomic_DNA"/>
</dbReference>
<dbReference type="Pfam" id="PF01694">
    <property type="entry name" value="Rhomboid"/>
    <property type="match status" value="1"/>
</dbReference>
<feature type="transmembrane region" description="Helical" evidence="7">
    <location>
        <begin position="74"/>
        <end position="92"/>
    </location>
</feature>
<feature type="transmembrane region" description="Helical" evidence="7">
    <location>
        <begin position="253"/>
        <end position="275"/>
    </location>
</feature>
<comment type="caution">
    <text evidence="9">The sequence shown here is derived from an EMBL/GenBank/DDBJ whole genome shotgun (WGS) entry which is preliminary data.</text>
</comment>
<dbReference type="FunFam" id="1.20.1540.10:FF:000012">
    <property type="entry name" value="Rhomboid family protein"/>
    <property type="match status" value="1"/>
</dbReference>
<gene>
    <name evidence="9" type="ORF">ATC70_002473</name>
</gene>
<dbReference type="RefSeq" id="XP_064681534.1">
    <property type="nucleotide sequence ID" value="XM_064821848.1"/>
</dbReference>